<sequence length="68" mass="7914">MIEAAVPERGCSFFLSRWDNSSLTDEEKGAYCTRFLEIYCSRWVEEWLLAALSILIERIVAMEGRTYS</sequence>
<evidence type="ECO:0000313" key="1">
    <source>
        <dbReference type="EMBL" id="OXM14485.1"/>
    </source>
</evidence>
<dbReference type="Proteomes" id="UP000215145">
    <property type="component" value="Unassembled WGS sequence"/>
</dbReference>
<keyword evidence="2" id="KW-1185">Reference proteome</keyword>
<evidence type="ECO:0000313" key="2">
    <source>
        <dbReference type="Proteomes" id="UP000215145"/>
    </source>
</evidence>
<name>A0A229NXI4_9BACL</name>
<reference evidence="1 2" key="1">
    <citation type="submission" date="2017-07" db="EMBL/GenBank/DDBJ databases">
        <title>Paenibacillus herberti R33 genome sequencing and assembly.</title>
        <authorList>
            <person name="Su W."/>
        </authorList>
    </citation>
    <scope>NUCLEOTIDE SEQUENCE [LARGE SCALE GENOMIC DNA]</scope>
    <source>
        <strain evidence="1 2">R33</strain>
    </source>
</reference>
<protein>
    <submittedName>
        <fullName evidence="1">Uncharacterized protein</fullName>
    </submittedName>
</protein>
<dbReference type="AlphaFoldDB" id="A0A229NXI4"/>
<organism evidence="1 2">
    <name type="scientific">Paenibacillus herberti</name>
    <dbReference type="NCBI Taxonomy" id="1619309"/>
    <lineage>
        <taxon>Bacteria</taxon>
        <taxon>Bacillati</taxon>
        <taxon>Bacillota</taxon>
        <taxon>Bacilli</taxon>
        <taxon>Bacillales</taxon>
        <taxon>Paenibacillaceae</taxon>
        <taxon>Paenibacillus</taxon>
    </lineage>
</organism>
<comment type="caution">
    <text evidence="1">The sequence shown here is derived from an EMBL/GenBank/DDBJ whole genome shotgun (WGS) entry which is preliminary data.</text>
</comment>
<gene>
    <name evidence="1" type="ORF">CGZ75_16210</name>
</gene>
<proteinExistence type="predicted"/>
<dbReference type="EMBL" id="NMUQ01000002">
    <property type="protein sequence ID" value="OXM14485.1"/>
    <property type="molecule type" value="Genomic_DNA"/>
</dbReference>
<accession>A0A229NXI4</accession>